<name>A0ABN0N5V9_9NEIS</name>
<reference evidence="2 3" key="1">
    <citation type="journal article" date="2013" name="Genome Announc.">
        <title>Genome Sequence of the Pigment-Producing Bacterium Pseudogulbenkiania ferrooxidans, Isolated from Loktak Lake.</title>
        <authorList>
            <person name="Puranik S."/>
            <person name="Talkal R."/>
            <person name="Qureshi A."/>
            <person name="Khardenavis A."/>
            <person name="Kapley A."/>
            <person name="Purohit H.J."/>
        </authorList>
    </citation>
    <scope>NUCLEOTIDE SEQUENCE [LARGE SCALE GENOMIC DNA]</scope>
    <source>
        <strain evidence="2 3">EGD-HP2</strain>
    </source>
</reference>
<dbReference type="Pfam" id="PF02698">
    <property type="entry name" value="DUF218"/>
    <property type="match status" value="1"/>
</dbReference>
<evidence type="ECO:0000313" key="3">
    <source>
        <dbReference type="Proteomes" id="UP000016426"/>
    </source>
</evidence>
<feature type="domain" description="DUF218" evidence="1">
    <location>
        <begin position="47"/>
        <end position="181"/>
    </location>
</feature>
<dbReference type="PANTHER" id="PTHR30336:SF4">
    <property type="entry name" value="ENVELOPE BIOGENESIS FACTOR ELYC"/>
    <property type="match status" value="1"/>
</dbReference>
<keyword evidence="3" id="KW-1185">Reference proteome</keyword>
<comment type="caution">
    <text evidence="2">The sequence shown here is derived from an EMBL/GenBank/DDBJ whole genome shotgun (WGS) entry which is preliminary data.</text>
</comment>
<dbReference type="InterPro" id="IPR051599">
    <property type="entry name" value="Cell_Envelope_Assoc"/>
</dbReference>
<evidence type="ECO:0000259" key="1">
    <source>
        <dbReference type="Pfam" id="PF02698"/>
    </source>
</evidence>
<organism evidence="2 3">
    <name type="scientific">Pseudogulbenkiania ferrooxidans EGD-HP2</name>
    <dbReference type="NCBI Taxonomy" id="1388764"/>
    <lineage>
        <taxon>Bacteria</taxon>
        <taxon>Pseudomonadati</taxon>
        <taxon>Pseudomonadota</taxon>
        <taxon>Betaproteobacteria</taxon>
        <taxon>Neisseriales</taxon>
        <taxon>Chromobacteriaceae</taxon>
        <taxon>Pseudogulbenkiania</taxon>
    </lineage>
</organism>
<dbReference type="InterPro" id="IPR014729">
    <property type="entry name" value="Rossmann-like_a/b/a_fold"/>
</dbReference>
<sequence>MQGRFPRAGAWLAALGALSLLAVLAMTPLIRYSKSWLVAEAPQPRADWIVVLGGESGERVIGAAELYHQGRAPFVFVSGEGDCLLIVKRLQMAGVPRGKIGYECQSRNTRQNAEFTRQALASHQPRRVTLVTSWFHSRRALETFRQAWPEVDWGMHIVYPGNDLYHSLAWYEAGAVLTEYLKILVYSVRYWTFK</sequence>
<dbReference type="PANTHER" id="PTHR30336">
    <property type="entry name" value="INNER MEMBRANE PROTEIN, PROBABLE PERMEASE"/>
    <property type="match status" value="1"/>
</dbReference>
<dbReference type="InterPro" id="IPR003848">
    <property type="entry name" value="DUF218"/>
</dbReference>
<gene>
    <name evidence="2" type="ORF">O166_09290</name>
</gene>
<dbReference type="Proteomes" id="UP000016426">
    <property type="component" value="Unassembled WGS sequence"/>
</dbReference>
<proteinExistence type="predicted"/>
<dbReference type="RefSeq" id="WP_021477411.1">
    <property type="nucleotide sequence ID" value="NZ_AVPH01000237.1"/>
</dbReference>
<dbReference type="Gene3D" id="3.40.50.620">
    <property type="entry name" value="HUPs"/>
    <property type="match status" value="1"/>
</dbReference>
<protein>
    <submittedName>
        <fullName evidence="2">Membrane protein</fullName>
    </submittedName>
</protein>
<accession>A0ABN0N5V9</accession>
<dbReference type="EMBL" id="AVPH01000237">
    <property type="protein sequence ID" value="ERE06030.1"/>
    <property type="molecule type" value="Genomic_DNA"/>
</dbReference>
<dbReference type="CDD" id="cd06259">
    <property type="entry name" value="YdcF-like"/>
    <property type="match status" value="1"/>
</dbReference>
<evidence type="ECO:0000313" key="2">
    <source>
        <dbReference type="EMBL" id="ERE06030.1"/>
    </source>
</evidence>